<evidence type="ECO:0008006" key="3">
    <source>
        <dbReference type="Google" id="ProtNLM"/>
    </source>
</evidence>
<keyword evidence="2" id="KW-1185">Reference proteome</keyword>
<dbReference type="RefSeq" id="WP_047093430.1">
    <property type="nucleotide sequence ID" value="NZ_LBHU01000002.1"/>
</dbReference>
<comment type="caution">
    <text evidence="1">The sequence shown here is derived from an EMBL/GenBank/DDBJ whole genome shotgun (WGS) entry which is preliminary data.</text>
</comment>
<name>A0A0H0XLY4_9SPHN</name>
<dbReference type="PANTHER" id="PTHR42685:SF22">
    <property type="entry name" value="CONDITIONED MEDIUM FACTOR RECEPTOR 1"/>
    <property type="match status" value="1"/>
</dbReference>
<dbReference type="Pfam" id="PF13450">
    <property type="entry name" value="NAD_binding_8"/>
    <property type="match status" value="1"/>
</dbReference>
<dbReference type="PANTHER" id="PTHR42685">
    <property type="entry name" value="GERANYLGERANYL DIPHOSPHATE REDUCTASE"/>
    <property type="match status" value="1"/>
</dbReference>
<proteinExistence type="predicted"/>
<evidence type="ECO:0000313" key="2">
    <source>
        <dbReference type="Proteomes" id="UP000053455"/>
    </source>
</evidence>
<protein>
    <recommendedName>
        <fullName evidence="3">FAD-binding domain-containing protein</fullName>
    </recommendedName>
</protein>
<evidence type="ECO:0000313" key="1">
    <source>
        <dbReference type="EMBL" id="KLI63618.1"/>
    </source>
</evidence>
<accession>A0A0H0XLY4</accession>
<dbReference type="PATRIC" id="fig|874156.12.peg.1578"/>
<dbReference type="AlphaFoldDB" id="A0A0H0XLY4"/>
<organism evidence="1 2">
    <name type="scientific">Aurantiacibacter marinus</name>
    <dbReference type="NCBI Taxonomy" id="874156"/>
    <lineage>
        <taxon>Bacteria</taxon>
        <taxon>Pseudomonadati</taxon>
        <taxon>Pseudomonadota</taxon>
        <taxon>Alphaproteobacteria</taxon>
        <taxon>Sphingomonadales</taxon>
        <taxon>Erythrobacteraceae</taxon>
        <taxon>Aurantiacibacter</taxon>
    </lineage>
</organism>
<dbReference type="Gene3D" id="3.50.50.60">
    <property type="entry name" value="FAD/NAD(P)-binding domain"/>
    <property type="match status" value="1"/>
</dbReference>
<dbReference type="InterPro" id="IPR036188">
    <property type="entry name" value="FAD/NAD-bd_sf"/>
</dbReference>
<dbReference type="PRINTS" id="PR00469">
    <property type="entry name" value="PNDRDTASEII"/>
</dbReference>
<dbReference type="SUPFAM" id="SSF51905">
    <property type="entry name" value="FAD/NAD(P)-binding domain"/>
    <property type="match status" value="1"/>
</dbReference>
<dbReference type="STRING" id="874156.GCA_001021555_01784"/>
<gene>
    <name evidence="1" type="ORF">AAV99_07675</name>
</gene>
<sequence>MRISDPLDLPIVGAGPAGCAVAIALARRDAHPLLIDRDEEVGDPLCGGFLSWRTAEQLHSLGIDPAALGAHRVTKLRLFDGTRKAELDLPHAAWGLSRHAMDTALRAKALAVGARIAFDTIREVRPGVVIGKSHEWKSRDIFLASGKHDIRGRSRPRKRKDTALGLRLRLPPTPDRQRLLEKAIELHLFPGGYAGIVLQEGGSANICLALRKSALRDASSSPETLFGQVADSNPAFAARLGSDWREGRFDTIGAVPYGYIADRTEAGIWRLGDQAAVIPSLAGEGISIALASGIMAADYWHEAAGSSSFQYDFARKARKPVRLASVAWHLAETRIGARAAIALASLAPSLIASFADLARIEAAPSLAPR</sequence>
<dbReference type="EMBL" id="LBHU01000002">
    <property type="protein sequence ID" value="KLI63618.1"/>
    <property type="molecule type" value="Genomic_DNA"/>
</dbReference>
<dbReference type="OrthoDB" id="5652862at2"/>
<dbReference type="InterPro" id="IPR050407">
    <property type="entry name" value="Geranylgeranyl_reductase"/>
</dbReference>
<reference evidence="1 2" key="1">
    <citation type="submission" date="2015-04" db="EMBL/GenBank/DDBJ databases">
        <title>The draft genome sequence of Erythrobacter marinus HWDM-33.</title>
        <authorList>
            <person name="Zhuang L."/>
            <person name="Liu Y."/>
            <person name="Shao Z."/>
        </authorList>
    </citation>
    <scope>NUCLEOTIDE SEQUENCE [LARGE SCALE GENOMIC DNA]</scope>
    <source>
        <strain evidence="1 2">HWDM-33</strain>
    </source>
</reference>
<dbReference type="Proteomes" id="UP000053455">
    <property type="component" value="Unassembled WGS sequence"/>
</dbReference>